<protein>
    <submittedName>
        <fullName evidence="3">Uncharacterized protein</fullName>
    </submittedName>
</protein>
<evidence type="ECO:0000313" key="2">
    <source>
        <dbReference type="EMBL" id="GJD54465.1"/>
    </source>
</evidence>
<reference evidence="3 4" key="1">
    <citation type="submission" date="2019-06" db="EMBL/GenBank/DDBJ databases">
        <authorList>
            <person name="Rodrigo-Torres L."/>
            <person name="Arahal R. D."/>
            <person name="Lucena T."/>
        </authorList>
    </citation>
    <scope>NUCLEOTIDE SEQUENCE [LARGE SCALE GENOMIC DNA]</scope>
    <source>
        <strain evidence="3 4">SW08-7</strain>
    </source>
</reference>
<accession>A0A564FX41</accession>
<feature type="transmembrane region" description="Helical" evidence="1">
    <location>
        <begin position="6"/>
        <end position="23"/>
    </location>
</feature>
<keyword evidence="5" id="KW-1185">Reference proteome</keyword>
<dbReference type="Proteomes" id="UP000401717">
    <property type="component" value="Unassembled WGS sequence"/>
</dbReference>
<name>A0A564FX41_9HYPH</name>
<sequence>MIPNPGLLWMAFFLGLGIGLLVGNSTKCCPLYE</sequence>
<keyword evidence="1" id="KW-0472">Membrane</keyword>
<dbReference type="Proteomes" id="UP001055303">
    <property type="component" value="Unassembled WGS sequence"/>
</dbReference>
<dbReference type="EMBL" id="BPQI01000006">
    <property type="protein sequence ID" value="GJD54465.1"/>
    <property type="molecule type" value="Genomic_DNA"/>
</dbReference>
<dbReference type="EMBL" id="CABFVH010000013">
    <property type="protein sequence ID" value="VUF12735.1"/>
    <property type="molecule type" value="Genomic_DNA"/>
</dbReference>
<reference evidence="2" key="3">
    <citation type="submission" date="2021-08" db="EMBL/GenBank/DDBJ databases">
        <authorList>
            <person name="Tani A."/>
            <person name="Ola A."/>
            <person name="Ogura Y."/>
            <person name="Katsura K."/>
            <person name="Hayashi T."/>
        </authorList>
    </citation>
    <scope>NUCLEOTIDE SEQUENCE</scope>
    <source>
        <strain evidence="2">DSM 22415</strain>
    </source>
</reference>
<evidence type="ECO:0000313" key="4">
    <source>
        <dbReference type="Proteomes" id="UP000401717"/>
    </source>
</evidence>
<evidence type="ECO:0000256" key="1">
    <source>
        <dbReference type="SAM" id="Phobius"/>
    </source>
</evidence>
<gene>
    <name evidence="2" type="ORF">IFDJLNFL_0337</name>
    <name evidence="3" type="ORF">MTDSW087_02428</name>
</gene>
<dbReference type="AlphaFoldDB" id="A0A564FX41"/>
<keyword evidence="1" id="KW-1133">Transmembrane helix</keyword>
<proteinExistence type="predicted"/>
<evidence type="ECO:0000313" key="3">
    <source>
        <dbReference type="EMBL" id="VUF12735.1"/>
    </source>
</evidence>
<keyword evidence="1" id="KW-0812">Transmembrane</keyword>
<organism evidence="3 4">
    <name type="scientific">Methylobacterium dankookense</name>
    <dbReference type="NCBI Taxonomy" id="560405"/>
    <lineage>
        <taxon>Bacteria</taxon>
        <taxon>Pseudomonadati</taxon>
        <taxon>Pseudomonadota</taxon>
        <taxon>Alphaproteobacteria</taxon>
        <taxon>Hyphomicrobiales</taxon>
        <taxon>Methylobacteriaceae</taxon>
        <taxon>Methylobacterium</taxon>
    </lineage>
</organism>
<evidence type="ECO:0000313" key="5">
    <source>
        <dbReference type="Proteomes" id="UP001055303"/>
    </source>
</evidence>
<reference evidence="2" key="2">
    <citation type="journal article" date="2021" name="Front. Microbiol.">
        <title>Comprehensive Comparative Genomics and Phenotyping of Methylobacterium Species.</title>
        <authorList>
            <person name="Alessa O."/>
            <person name="Ogura Y."/>
            <person name="Fujitani Y."/>
            <person name="Takami H."/>
            <person name="Hayashi T."/>
            <person name="Sahin N."/>
            <person name="Tani A."/>
        </authorList>
    </citation>
    <scope>NUCLEOTIDE SEQUENCE</scope>
    <source>
        <strain evidence="2">DSM 22415</strain>
    </source>
</reference>